<protein>
    <recommendedName>
        <fullName evidence="3">MarR family transcriptional regulator</fullName>
    </recommendedName>
</protein>
<dbReference type="Proteomes" id="UP001165069">
    <property type="component" value="Unassembled WGS sequence"/>
</dbReference>
<name>A0ABQ5QDN7_9BACT</name>
<gene>
    <name evidence="1" type="ORF">GETHLI_11960</name>
</gene>
<dbReference type="RefSeq" id="WP_285571733.1">
    <property type="nucleotide sequence ID" value="NZ_BSDE01000002.1"/>
</dbReference>
<reference evidence="1 2" key="1">
    <citation type="journal article" date="2023" name="Antonie Van Leeuwenhoek">
        <title>Mesoterricola silvestris gen. nov., sp. nov., Mesoterricola sediminis sp. nov., Geothrix oryzae sp. nov., Geothrix edaphica sp. nov., Geothrix rubra sp. nov., and Geothrix limicola sp. nov., six novel members of Acidobacteriota isolated from soils.</title>
        <authorList>
            <person name="Itoh H."/>
            <person name="Sugisawa Y."/>
            <person name="Mise K."/>
            <person name="Xu Z."/>
            <person name="Kuniyasu M."/>
            <person name="Ushijima N."/>
            <person name="Kawano K."/>
            <person name="Kobayashi E."/>
            <person name="Shiratori Y."/>
            <person name="Masuda Y."/>
            <person name="Senoo K."/>
        </authorList>
    </citation>
    <scope>NUCLEOTIDE SEQUENCE [LARGE SCALE GENOMIC DNA]</scope>
    <source>
        <strain evidence="1 2">Red804</strain>
    </source>
</reference>
<organism evidence="1 2">
    <name type="scientific">Geothrix limicola</name>
    <dbReference type="NCBI Taxonomy" id="2927978"/>
    <lineage>
        <taxon>Bacteria</taxon>
        <taxon>Pseudomonadati</taxon>
        <taxon>Acidobacteriota</taxon>
        <taxon>Holophagae</taxon>
        <taxon>Holophagales</taxon>
        <taxon>Holophagaceae</taxon>
        <taxon>Geothrix</taxon>
    </lineage>
</organism>
<comment type="caution">
    <text evidence="1">The sequence shown here is derived from an EMBL/GenBank/DDBJ whole genome shotgun (WGS) entry which is preliminary data.</text>
</comment>
<evidence type="ECO:0000313" key="2">
    <source>
        <dbReference type="Proteomes" id="UP001165069"/>
    </source>
</evidence>
<evidence type="ECO:0000313" key="1">
    <source>
        <dbReference type="EMBL" id="GLH72694.1"/>
    </source>
</evidence>
<sequence>MTEPITSRQLHLLQAVAKHPGMTLDHLKRAGATDVDMAYLVKHDLIRERDPEQYHVTHMGRAVLKRSL</sequence>
<accession>A0ABQ5QDN7</accession>
<evidence type="ECO:0008006" key="3">
    <source>
        <dbReference type="Google" id="ProtNLM"/>
    </source>
</evidence>
<proteinExistence type="predicted"/>
<dbReference type="EMBL" id="BSDE01000002">
    <property type="protein sequence ID" value="GLH72694.1"/>
    <property type="molecule type" value="Genomic_DNA"/>
</dbReference>
<keyword evidence="2" id="KW-1185">Reference proteome</keyword>